<name>A0A0V1AJV4_TRIBR</name>
<proteinExistence type="predicted"/>
<gene>
    <name evidence="1" type="ORF">T03_12714</name>
</gene>
<comment type="caution">
    <text evidence="1">The sequence shown here is derived from an EMBL/GenBank/DDBJ whole genome shotgun (WGS) entry which is preliminary data.</text>
</comment>
<dbReference type="Proteomes" id="UP000054653">
    <property type="component" value="Unassembled WGS sequence"/>
</dbReference>
<keyword evidence="2" id="KW-1185">Reference proteome</keyword>
<reference evidence="1 2" key="1">
    <citation type="submission" date="2015-01" db="EMBL/GenBank/DDBJ databases">
        <title>Evolution of Trichinella species and genotypes.</title>
        <authorList>
            <person name="Korhonen P.K."/>
            <person name="Edoardo P."/>
            <person name="Giuseppe L.R."/>
            <person name="Gasser R.B."/>
        </authorList>
    </citation>
    <scope>NUCLEOTIDE SEQUENCE [LARGE SCALE GENOMIC DNA]</scope>
    <source>
        <strain evidence="1">ISS120</strain>
    </source>
</reference>
<dbReference type="OrthoDB" id="10464089at2759"/>
<dbReference type="EMBL" id="JYDI01002564">
    <property type="protein sequence ID" value="KRY25096.1"/>
    <property type="molecule type" value="Genomic_DNA"/>
</dbReference>
<sequence>MNIIHYFVENLQRFDWCFASFLKESESLYEICKIGNKYEVTAERLFLHDFMDYFQCSKFLFFKTAGDFLYLCNIHHIVENSRELCTPPSQNLRKYQMLDRNDTASEAKRE</sequence>
<protein>
    <submittedName>
        <fullName evidence="1">Uncharacterized protein</fullName>
    </submittedName>
</protein>
<accession>A0A0V1AJV4</accession>
<evidence type="ECO:0000313" key="1">
    <source>
        <dbReference type="EMBL" id="KRY25096.1"/>
    </source>
</evidence>
<evidence type="ECO:0000313" key="2">
    <source>
        <dbReference type="Proteomes" id="UP000054653"/>
    </source>
</evidence>
<organism evidence="1 2">
    <name type="scientific">Trichinella britovi</name>
    <name type="common">Parasitic roundworm</name>
    <dbReference type="NCBI Taxonomy" id="45882"/>
    <lineage>
        <taxon>Eukaryota</taxon>
        <taxon>Metazoa</taxon>
        <taxon>Ecdysozoa</taxon>
        <taxon>Nematoda</taxon>
        <taxon>Enoplea</taxon>
        <taxon>Dorylaimia</taxon>
        <taxon>Trichinellida</taxon>
        <taxon>Trichinellidae</taxon>
        <taxon>Trichinella</taxon>
    </lineage>
</organism>
<dbReference type="AlphaFoldDB" id="A0A0V1AJV4"/>